<gene>
    <name evidence="1" type="ORF">SDC9_89144</name>
</gene>
<sequence>MVCLNFFQVGCGEGGDVPAKVQVFLLCGKLKESAQVYRVSISRQHRCLAVDRAKKRSAKHWKLREQRADLEGVVFVECCVIGVCHQNRLKTVQIGCFYSITTIR</sequence>
<protein>
    <submittedName>
        <fullName evidence="1">Uncharacterized protein</fullName>
    </submittedName>
</protein>
<name>A0A644ZNE9_9ZZZZ</name>
<dbReference type="EMBL" id="VSSQ01009748">
    <property type="protein sequence ID" value="MPM42479.1"/>
    <property type="molecule type" value="Genomic_DNA"/>
</dbReference>
<organism evidence="1">
    <name type="scientific">bioreactor metagenome</name>
    <dbReference type="NCBI Taxonomy" id="1076179"/>
    <lineage>
        <taxon>unclassified sequences</taxon>
        <taxon>metagenomes</taxon>
        <taxon>ecological metagenomes</taxon>
    </lineage>
</organism>
<dbReference type="AlphaFoldDB" id="A0A644ZNE9"/>
<reference evidence="1" key="1">
    <citation type="submission" date="2019-08" db="EMBL/GenBank/DDBJ databases">
        <authorList>
            <person name="Kucharzyk K."/>
            <person name="Murdoch R.W."/>
            <person name="Higgins S."/>
            <person name="Loffler F."/>
        </authorList>
    </citation>
    <scope>NUCLEOTIDE SEQUENCE</scope>
</reference>
<proteinExistence type="predicted"/>
<evidence type="ECO:0000313" key="1">
    <source>
        <dbReference type="EMBL" id="MPM42479.1"/>
    </source>
</evidence>
<accession>A0A644ZNE9</accession>
<comment type="caution">
    <text evidence="1">The sequence shown here is derived from an EMBL/GenBank/DDBJ whole genome shotgun (WGS) entry which is preliminary data.</text>
</comment>